<comment type="similarity">
    <text evidence="1">Belongs to the peptidase M16 family.</text>
</comment>
<dbReference type="AlphaFoldDB" id="A0A512BE78"/>
<dbReference type="InterPro" id="IPR011765">
    <property type="entry name" value="Pept_M16_N"/>
</dbReference>
<dbReference type="Pfam" id="PF00675">
    <property type="entry name" value="Peptidase_M16"/>
    <property type="match status" value="1"/>
</dbReference>
<dbReference type="InterPro" id="IPR007863">
    <property type="entry name" value="Peptidase_M16_C"/>
</dbReference>
<dbReference type="Proteomes" id="UP000321513">
    <property type="component" value="Unassembled WGS sequence"/>
</dbReference>
<feature type="chain" id="PRO_5022136805" evidence="6">
    <location>
        <begin position="23"/>
        <end position="442"/>
    </location>
</feature>
<keyword evidence="3" id="KW-0378">Hydrolase</keyword>
<evidence type="ECO:0000256" key="1">
    <source>
        <dbReference type="ARBA" id="ARBA00007261"/>
    </source>
</evidence>
<comment type="caution">
    <text evidence="9">The sequence shown here is derived from an EMBL/GenBank/DDBJ whole genome shotgun (WGS) entry which is preliminary data.</text>
</comment>
<dbReference type="PANTHER" id="PTHR43690">
    <property type="entry name" value="NARDILYSIN"/>
    <property type="match status" value="1"/>
</dbReference>
<evidence type="ECO:0000256" key="5">
    <source>
        <dbReference type="ARBA" id="ARBA00023049"/>
    </source>
</evidence>
<proteinExistence type="inferred from homology"/>
<protein>
    <submittedName>
        <fullName evidence="9">Peptidase M16</fullName>
    </submittedName>
</protein>
<feature type="domain" description="Peptidase M16 C-terminal" evidence="8">
    <location>
        <begin position="194"/>
        <end position="369"/>
    </location>
</feature>
<evidence type="ECO:0000259" key="8">
    <source>
        <dbReference type="Pfam" id="PF05193"/>
    </source>
</evidence>
<dbReference type="GO" id="GO:0006508">
    <property type="term" value="P:proteolysis"/>
    <property type="evidence" value="ECO:0007669"/>
    <property type="project" value="UniProtKB-KW"/>
</dbReference>
<keyword evidence="10" id="KW-1185">Reference proteome</keyword>
<keyword evidence="6" id="KW-0732">Signal</keyword>
<dbReference type="RefSeq" id="WP_147204265.1">
    <property type="nucleotide sequence ID" value="NZ_BJYT01000009.1"/>
</dbReference>
<dbReference type="Pfam" id="PF05193">
    <property type="entry name" value="Peptidase_M16_C"/>
    <property type="match status" value="1"/>
</dbReference>
<reference evidence="9 10" key="1">
    <citation type="submission" date="2019-07" db="EMBL/GenBank/DDBJ databases">
        <title>Whole genome shotgun sequence of Segetibacter aerophilus NBRC 106135.</title>
        <authorList>
            <person name="Hosoyama A."/>
            <person name="Uohara A."/>
            <person name="Ohji S."/>
            <person name="Ichikawa N."/>
        </authorList>
    </citation>
    <scope>NUCLEOTIDE SEQUENCE [LARGE SCALE GENOMIC DNA]</scope>
    <source>
        <strain evidence="9 10">NBRC 106135</strain>
    </source>
</reference>
<dbReference type="PANTHER" id="PTHR43690:SF17">
    <property type="entry name" value="PROTEIN YHJJ"/>
    <property type="match status" value="1"/>
</dbReference>
<sequence length="442" mass="49862">MLLQKTLLSAAAVVLASAAGLAQKVAFTEYDLPNGLHVILHEDKSAPVVAVSVMYHVGSKNEETSRTGFAHFFEHLLFEGTDNIKRGEFMRLVSSNGGENNANTSQDRTFYYEVFPSNQLKLGLWLESERMMHPVINEVGVRTQNEVVKEEKRLRIDNVPYGHFTEEIFKRLFYNHPYKWQTIGSMADLDAAKLEEFKAFFKKYYVPNNAVLSIAGDIDVAQTKELVAAYFSPVPQGEPIQYKKAEEQPITKMIVDTAYDANIQIPAIMSAYRVPGLTSKDATAMEMISAILSGGASSKLYKKMVDEKKNSLQVGAFNYVLEDYGAYITYALPNNNTPLDVLLKDVDEEIVKLQTNLISEDDYKKIQNQFENNYVNANSRMLGVAENLAKGYTFYNKNTNNINQELDKIRSVSREDIRDAAKKYLQPNARVVLYYLPGKASL</sequence>
<dbReference type="GO" id="GO:0008237">
    <property type="term" value="F:metallopeptidase activity"/>
    <property type="evidence" value="ECO:0007669"/>
    <property type="project" value="UniProtKB-KW"/>
</dbReference>
<evidence type="ECO:0000313" key="10">
    <source>
        <dbReference type="Proteomes" id="UP000321513"/>
    </source>
</evidence>
<dbReference type="Gene3D" id="3.30.830.10">
    <property type="entry name" value="Metalloenzyme, LuxS/M16 peptidase-like"/>
    <property type="match status" value="2"/>
</dbReference>
<evidence type="ECO:0000256" key="6">
    <source>
        <dbReference type="SAM" id="SignalP"/>
    </source>
</evidence>
<feature type="domain" description="Peptidase M16 N-terminal" evidence="7">
    <location>
        <begin position="38"/>
        <end position="151"/>
    </location>
</feature>
<dbReference type="GO" id="GO:0046872">
    <property type="term" value="F:metal ion binding"/>
    <property type="evidence" value="ECO:0007669"/>
    <property type="project" value="InterPro"/>
</dbReference>
<dbReference type="InterPro" id="IPR011249">
    <property type="entry name" value="Metalloenz_LuxS/M16"/>
</dbReference>
<dbReference type="OrthoDB" id="9811314at2"/>
<evidence type="ECO:0000313" key="9">
    <source>
        <dbReference type="EMBL" id="GEO10157.1"/>
    </source>
</evidence>
<evidence type="ECO:0000256" key="2">
    <source>
        <dbReference type="ARBA" id="ARBA00022670"/>
    </source>
</evidence>
<dbReference type="SUPFAM" id="SSF63411">
    <property type="entry name" value="LuxS/MPP-like metallohydrolase"/>
    <property type="match status" value="2"/>
</dbReference>
<evidence type="ECO:0000256" key="4">
    <source>
        <dbReference type="ARBA" id="ARBA00022833"/>
    </source>
</evidence>
<dbReference type="InterPro" id="IPR050626">
    <property type="entry name" value="Peptidase_M16"/>
</dbReference>
<feature type="signal peptide" evidence="6">
    <location>
        <begin position="1"/>
        <end position="22"/>
    </location>
</feature>
<name>A0A512BE78_9BACT</name>
<organism evidence="9 10">
    <name type="scientific">Segetibacter aerophilus</name>
    <dbReference type="NCBI Taxonomy" id="670293"/>
    <lineage>
        <taxon>Bacteria</taxon>
        <taxon>Pseudomonadati</taxon>
        <taxon>Bacteroidota</taxon>
        <taxon>Chitinophagia</taxon>
        <taxon>Chitinophagales</taxon>
        <taxon>Chitinophagaceae</taxon>
        <taxon>Segetibacter</taxon>
    </lineage>
</organism>
<keyword evidence="2" id="KW-0645">Protease</keyword>
<evidence type="ECO:0000256" key="3">
    <source>
        <dbReference type="ARBA" id="ARBA00022801"/>
    </source>
</evidence>
<accession>A0A512BE78</accession>
<evidence type="ECO:0000259" key="7">
    <source>
        <dbReference type="Pfam" id="PF00675"/>
    </source>
</evidence>
<gene>
    <name evidence="9" type="ORF">SAE01_26530</name>
</gene>
<keyword evidence="4" id="KW-0862">Zinc</keyword>
<dbReference type="EMBL" id="BJYT01000009">
    <property type="protein sequence ID" value="GEO10157.1"/>
    <property type="molecule type" value="Genomic_DNA"/>
</dbReference>
<keyword evidence="5" id="KW-0482">Metalloprotease</keyword>